<dbReference type="GO" id="GO:0005634">
    <property type="term" value="C:nucleus"/>
    <property type="evidence" value="ECO:0007669"/>
    <property type="project" value="TreeGrafter"/>
</dbReference>
<feature type="compositionally biased region" description="Basic residues" evidence="1">
    <location>
        <begin position="201"/>
        <end position="212"/>
    </location>
</feature>
<feature type="compositionally biased region" description="Basic and acidic residues" evidence="1">
    <location>
        <begin position="341"/>
        <end position="353"/>
    </location>
</feature>
<feature type="compositionally biased region" description="Basic and acidic residues" evidence="1">
    <location>
        <begin position="186"/>
        <end position="200"/>
    </location>
</feature>
<comment type="caution">
    <text evidence="3">The sequence shown here is derived from an EMBL/GenBank/DDBJ whole genome shotgun (WGS) entry which is preliminary data.</text>
</comment>
<dbReference type="PANTHER" id="PTHR21669:SF28">
    <property type="entry name" value="YEMANUCLEIN"/>
    <property type="match status" value="1"/>
</dbReference>
<dbReference type="Proteomes" id="UP001188597">
    <property type="component" value="Unassembled WGS sequence"/>
</dbReference>
<dbReference type="InterPro" id="IPR014840">
    <property type="entry name" value="HRD"/>
</dbReference>
<feature type="compositionally biased region" description="Polar residues" evidence="1">
    <location>
        <begin position="303"/>
        <end position="312"/>
    </location>
</feature>
<feature type="compositionally biased region" description="Gly residues" evidence="1">
    <location>
        <begin position="1"/>
        <end position="11"/>
    </location>
</feature>
<feature type="region of interest" description="Disordered" evidence="1">
    <location>
        <begin position="1"/>
        <end position="27"/>
    </location>
</feature>
<feature type="region of interest" description="Disordered" evidence="1">
    <location>
        <begin position="258"/>
        <end position="360"/>
    </location>
</feature>
<feature type="compositionally biased region" description="Acidic residues" evidence="1">
    <location>
        <begin position="118"/>
        <end position="135"/>
    </location>
</feature>
<evidence type="ECO:0000313" key="4">
    <source>
        <dbReference type="Proteomes" id="UP001188597"/>
    </source>
</evidence>
<accession>A0AA88VJA7</accession>
<reference evidence="3" key="1">
    <citation type="submission" date="2022-12" db="EMBL/GenBank/DDBJ databases">
        <title>Draft genome assemblies for two species of Escallonia (Escalloniales).</title>
        <authorList>
            <person name="Chanderbali A."/>
            <person name="Dervinis C."/>
            <person name="Anghel I."/>
            <person name="Soltis D."/>
            <person name="Soltis P."/>
            <person name="Zapata F."/>
        </authorList>
    </citation>
    <scope>NUCLEOTIDE SEQUENCE</scope>
    <source>
        <strain evidence="3">UCBG64.0493</strain>
        <tissue evidence="3">Leaf</tissue>
    </source>
</reference>
<evidence type="ECO:0000259" key="2">
    <source>
        <dbReference type="Pfam" id="PF08729"/>
    </source>
</evidence>
<gene>
    <name evidence="3" type="ORF">RJ639_012826</name>
</gene>
<feature type="region of interest" description="Disordered" evidence="1">
    <location>
        <begin position="168"/>
        <end position="225"/>
    </location>
</feature>
<dbReference type="Pfam" id="PF08729">
    <property type="entry name" value="HUN"/>
    <property type="match status" value="1"/>
</dbReference>
<feature type="region of interest" description="Disordered" evidence="1">
    <location>
        <begin position="50"/>
        <end position="135"/>
    </location>
</feature>
<evidence type="ECO:0000313" key="3">
    <source>
        <dbReference type="EMBL" id="KAK3009971.1"/>
    </source>
</evidence>
<feature type="compositionally biased region" description="Low complexity" evidence="1">
    <location>
        <begin position="55"/>
        <end position="66"/>
    </location>
</feature>
<dbReference type="GO" id="GO:0006325">
    <property type="term" value="P:chromatin organization"/>
    <property type="evidence" value="ECO:0007669"/>
    <property type="project" value="TreeGrafter"/>
</dbReference>
<proteinExistence type="predicted"/>
<feature type="compositionally biased region" description="Basic and acidic residues" evidence="1">
    <location>
        <begin position="713"/>
        <end position="735"/>
    </location>
</feature>
<feature type="compositionally biased region" description="Basic and acidic residues" evidence="1">
    <location>
        <begin position="277"/>
        <end position="286"/>
    </location>
</feature>
<feature type="domain" description="Hpc2-related" evidence="2">
    <location>
        <begin position="119"/>
        <end position="167"/>
    </location>
</feature>
<evidence type="ECO:0000256" key="1">
    <source>
        <dbReference type="SAM" id="MobiDB-lite"/>
    </source>
</evidence>
<name>A0AA88VJA7_9ASTE</name>
<dbReference type="EMBL" id="JAVXUP010001588">
    <property type="protein sequence ID" value="KAK3009971.1"/>
    <property type="molecule type" value="Genomic_DNA"/>
</dbReference>
<dbReference type="AlphaFoldDB" id="A0AA88VJA7"/>
<organism evidence="3 4">
    <name type="scientific">Escallonia herrerae</name>
    <dbReference type="NCBI Taxonomy" id="1293975"/>
    <lineage>
        <taxon>Eukaryota</taxon>
        <taxon>Viridiplantae</taxon>
        <taxon>Streptophyta</taxon>
        <taxon>Embryophyta</taxon>
        <taxon>Tracheophyta</taxon>
        <taxon>Spermatophyta</taxon>
        <taxon>Magnoliopsida</taxon>
        <taxon>eudicotyledons</taxon>
        <taxon>Gunneridae</taxon>
        <taxon>Pentapetalae</taxon>
        <taxon>asterids</taxon>
        <taxon>campanulids</taxon>
        <taxon>Escalloniales</taxon>
        <taxon>Escalloniaceae</taxon>
        <taxon>Escallonia</taxon>
    </lineage>
</organism>
<keyword evidence="4" id="KW-1185">Reference proteome</keyword>
<dbReference type="PANTHER" id="PTHR21669">
    <property type="entry name" value="CAPZ-INTERACTING PROTEIN AND RELATED PROTEINS"/>
    <property type="match status" value="1"/>
</dbReference>
<protein>
    <recommendedName>
        <fullName evidence="2">Hpc2-related domain-containing protein</fullName>
    </recommendedName>
</protein>
<sequence length="765" mass="83977">MDEAGGGGGGESARDSPSFVKAGGRQRFSVELRPGETTIVSWRKLVKDAGKVKSPKPAAAAAAAEPEQPPSVPHPVLEPRIAPGQPTENEDNDAPPASRFSAVIEKIERLYMGKNSSDEEDLNNVPDDDEYDTEDSFIDDTELDEYFQVDNSAIKHDGFFVNRGTLERTNETTLSLSQQPRKRRRKDLEKGHVGSDDGHVPNKHVKVGKKAAGRPVASGKNSATQSPIMALPAVNSADVKYQNQINASEISTDKRSADTKLLLDPSPSRAANGDAILEEKTIDKQKVGFAPPKNHGNELKDGSVSSDASNPKLNDKSSHAQCKPQSGGLLPSVEVLAQSAQRREKNGIRERSDCNVSEAKNSMQAARKEGFSVKPKGTMLDRAVRELEKVVAESRPPSMEVSDPDQAVKRRMPPEIKQKLAKVARLAQASHGKISKELLSRLMSIVGHLIQLRTLKRNLKIMVNMGLSAKQEKDTRFQQVKKEVDEMVKLRVPLMKSKALEQQAGASDDFQEVGTQEKEVTKRKCSMDDALEDKICDLYDLYVEVLIRVSISNINGLEEDAGPQVRKLYAENCGQKDSWTTMASNGLYVGQKIGGEHNQEKLVQLVVYTDQDKIKRKKLIMPKTEEMGRVEAVSVAQYVQKKVVASANHGSSSIGRRMPNITAQNAAARMPVSFMNGPNMDQPLKQEKVKVSSSNSNDTLAKDALVKKKVKRKPEQELGHVRPEKFTSVQGEERQKSHKQVVGPLQKTNFQSAAAAAPPSFEQLG</sequence>
<feature type="region of interest" description="Disordered" evidence="1">
    <location>
        <begin position="710"/>
        <end position="743"/>
    </location>
</feature>